<dbReference type="Pfam" id="PF09428">
    <property type="entry name" value="DUF2011"/>
    <property type="match status" value="1"/>
</dbReference>
<organism evidence="3 4">
    <name type="scientific">Rhizophagus irregularis (strain DAOM 197198w)</name>
    <name type="common">Glomus intraradices</name>
    <dbReference type="NCBI Taxonomy" id="1432141"/>
    <lineage>
        <taxon>Eukaryota</taxon>
        <taxon>Fungi</taxon>
        <taxon>Fungi incertae sedis</taxon>
        <taxon>Mucoromycota</taxon>
        <taxon>Glomeromycotina</taxon>
        <taxon>Glomeromycetes</taxon>
        <taxon>Glomerales</taxon>
        <taxon>Glomeraceae</taxon>
        <taxon>Rhizophagus</taxon>
    </lineage>
</organism>
<evidence type="ECO:0000256" key="1">
    <source>
        <dbReference type="SAM" id="Coils"/>
    </source>
</evidence>
<keyword evidence="4" id="KW-1185">Reference proteome</keyword>
<sequence>MNKRKILDLSHDTTIVSRKSLFNEQDDFSDDDFIDDVKMKLFERLNSEFVCMDDDNEEIEEESHKLDNDDNEQIFRLFACGPPSKISLESKEIRDYNEFVEQMLRNKADNDESRDNPDHMKRINSVTFEQIIQESKIPWERHLVPNKVLNVPYNYEEQRVKPKRRKSKTRRDAEKKGLVKKRIHGGNCPGWPTGGKGYAYGWRSNIGSLEKICISSKKNLNFREKRAKSK</sequence>
<name>A0A015KC67_RHIIW</name>
<evidence type="ECO:0000313" key="4">
    <source>
        <dbReference type="Proteomes" id="UP000022910"/>
    </source>
</evidence>
<dbReference type="OrthoDB" id="2330090at2759"/>
<dbReference type="Proteomes" id="UP000022910">
    <property type="component" value="Unassembled WGS sequence"/>
</dbReference>
<evidence type="ECO:0000313" key="3">
    <source>
        <dbReference type="EMBL" id="EXX65089.1"/>
    </source>
</evidence>
<evidence type="ECO:0000256" key="2">
    <source>
        <dbReference type="SAM" id="MobiDB-lite"/>
    </source>
</evidence>
<accession>A0A015KC67</accession>
<gene>
    <name evidence="3" type="ORF">RirG_136580</name>
</gene>
<protein>
    <submittedName>
        <fullName evidence="3">Uncharacterized protein</fullName>
    </submittedName>
</protein>
<dbReference type="InterPro" id="IPR018555">
    <property type="entry name" value="C630.06c-like"/>
</dbReference>
<proteinExistence type="predicted"/>
<dbReference type="HOGENOM" id="CLU_1205312_0_0_1"/>
<keyword evidence="1" id="KW-0175">Coiled coil</keyword>
<dbReference type="AlphaFoldDB" id="A0A015KC67"/>
<feature type="coiled-coil region" evidence="1">
    <location>
        <begin position="42"/>
        <end position="72"/>
    </location>
</feature>
<comment type="caution">
    <text evidence="3">The sequence shown here is derived from an EMBL/GenBank/DDBJ whole genome shotgun (WGS) entry which is preliminary data.</text>
</comment>
<feature type="region of interest" description="Disordered" evidence="2">
    <location>
        <begin position="158"/>
        <end position="186"/>
    </location>
</feature>
<reference evidence="3 4" key="1">
    <citation type="submission" date="2014-02" db="EMBL/GenBank/DDBJ databases">
        <title>Single nucleus genome sequencing reveals high similarity among nuclei of an endomycorrhizal fungus.</title>
        <authorList>
            <person name="Lin K."/>
            <person name="Geurts R."/>
            <person name="Zhang Z."/>
            <person name="Limpens E."/>
            <person name="Saunders D.G."/>
            <person name="Mu D."/>
            <person name="Pang E."/>
            <person name="Cao H."/>
            <person name="Cha H."/>
            <person name="Lin T."/>
            <person name="Zhou Q."/>
            <person name="Shang Y."/>
            <person name="Li Y."/>
            <person name="Ivanov S."/>
            <person name="Sharma T."/>
            <person name="Velzen R.V."/>
            <person name="Ruijter N.D."/>
            <person name="Aanen D.K."/>
            <person name="Win J."/>
            <person name="Kamoun S."/>
            <person name="Bisseling T."/>
            <person name="Huang S."/>
        </authorList>
    </citation>
    <scope>NUCLEOTIDE SEQUENCE [LARGE SCALE GENOMIC DNA]</scope>
    <source>
        <strain evidence="4">DAOM197198w</strain>
    </source>
</reference>
<dbReference type="EMBL" id="JEMT01022555">
    <property type="protein sequence ID" value="EXX65089.1"/>
    <property type="molecule type" value="Genomic_DNA"/>
</dbReference>
<dbReference type="STRING" id="1432141.A0A015KC67"/>